<comment type="caution">
    <text evidence="2">The sequence shown here is derived from an EMBL/GenBank/DDBJ whole genome shotgun (WGS) entry which is preliminary data.</text>
</comment>
<accession>A0ABU6QFG3</accession>
<protein>
    <recommendedName>
        <fullName evidence="1">F-box/LRR-repeat protein 15-like leucin rich repeat domain-containing protein</fullName>
    </recommendedName>
</protein>
<dbReference type="PANTHER" id="PTHR13318:SF26">
    <property type="entry name" value="F-BOX_LRR-REPEAT PROTEIN 12"/>
    <property type="match status" value="1"/>
</dbReference>
<evidence type="ECO:0000313" key="3">
    <source>
        <dbReference type="Proteomes" id="UP001341840"/>
    </source>
</evidence>
<dbReference type="InterPro" id="IPR006553">
    <property type="entry name" value="Leu-rich_rpt_Cys-con_subtyp"/>
</dbReference>
<dbReference type="PANTHER" id="PTHR13318">
    <property type="entry name" value="PARTNER OF PAIRED, ISOFORM B-RELATED"/>
    <property type="match status" value="1"/>
</dbReference>
<dbReference type="SUPFAM" id="SSF52047">
    <property type="entry name" value="RNI-like"/>
    <property type="match status" value="1"/>
</dbReference>
<organism evidence="2 3">
    <name type="scientific">Stylosanthes scabra</name>
    <dbReference type="NCBI Taxonomy" id="79078"/>
    <lineage>
        <taxon>Eukaryota</taxon>
        <taxon>Viridiplantae</taxon>
        <taxon>Streptophyta</taxon>
        <taxon>Embryophyta</taxon>
        <taxon>Tracheophyta</taxon>
        <taxon>Spermatophyta</taxon>
        <taxon>Magnoliopsida</taxon>
        <taxon>eudicotyledons</taxon>
        <taxon>Gunneridae</taxon>
        <taxon>Pentapetalae</taxon>
        <taxon>rosids</taxon>
        <taxon>fabids</taxon>
        <taxon>Fabales</taxon>
        <taxon>Fabaceae</taxon>
        <taxon>Papilionoideae</taxon>
        <taxon>50 kb inversion clade</taxon>
        <taxon>dalbergioids sensu lato</taxon>
        <taxon>Dalbergieae</taxon>
        <taxon>Pterocarpus clade</taxon>
        <taxon>Stylosanthes</taxon>
    </lineage>
</organism>
<dbReference type="SMART" id="SM00367">
    <property type="entry name" value="LRR_CC"/>
    <property type="match status" value="5"/>
</dbReference>
<keyword evidence="3" id="KW-1185">Reference proteome</keyword>
<sequence>MGDLSTNYETSIMDLPDGCLTIIFHGLDCRTDRESFALTCRKWLYLRDSNLQSLQFSCSSSGPLPLSTNGVVDLNTIHLPRLMRRFQQFESISLSGCRWLNDAGLSVLLGHGSNLLELNLDCCLNVNDYGLSLVSSACPSLTSISLHGCHDITDLGLETLASTCLCMEYVDISQCTQISDNGLRALTWCCRQLKGIKISYCDGITGVGFSGCSNTLARIEADYCNLNLEGIKGIVSSGGIEYLDVSCGGLKYLDAIQMFCSVYNPIQDPLAGIAFCSTIKILNFRLCKTVTDPTVIAIAKGCKLVEEWNLALCHGVSIPGWKAVGFYCNNLKTLHVNGCRRFNFSCLAFFRDGCESLSTVYITNSLKPFEISRFSCKRPDVCLKFA</sequence>
<proteinExistence type="predicted"/>
<dbReference type="Proteomes" id="UP001341840">
    <property type="component" value="Unassembled WGS sequence"/>
</dbReference>
<dbReference type="InterPro" id="IPR057207">
    <property type="entry name" value="FBXL15_LRR"/>
</dbReference>
<dbReference type="InterPro" id="IPR032675">
    <property type="entry name" value="LRR_dom_sf"/>
</dbReference>
<dbReference type="Gene3D" id="3.80.10.10">
    <property type="entry name" value="Ribonuclease Inhibitor"/>
    <property type="match status" value="3"/>
</dbReference>
<feature type="domain" description="F-box/LRR-repeat protein 15-like leucin rich repeat" evidence="1">
    <location>
        <begin position="86"/>
        <end position="238"/>
    </location>
</feature>
<reference evidence="2 3" key="1">
    <citation type="journal article" date="2023" name="Plants (Basel)">
        <title>Bridging the Gap: Combining Genomics and Transcriptomics Approaches to Understand Stylosanthes scabra, an Orphan Legume from the Brazilian Caatinga.</title>
        <authorList>
            <person name="Ferreira-Neto J.R.C."/>
            <person name="da Silva M.D."/>
            <person name="Binneck E."/>
            <person name="de Melo N.F."/>
            <person name="da Silva R.H."/>
            <person name="de Melo A.L.T.M."/>
            <person name="Pandolfi V."/>
            <person name="Bustamante F.O."/>
            <person name="Brasileiro-Vidal A.C."/>
            <person name="Benko-Iseppon A.M."/>
        </authorList>
    </citation>
    <scope>NUCLEOTIDE SEQUENCE [LARGE SCALE GENOMIC DNA]</scope>
    <source>
        <tissue evidence="2">Leaves</tissue>
    </source>
</reference>
<dbReference type="EMBL" id="JASCZI010000228">
    <property type="protein sequence ID" value="MED6110261.1"/>
    <property type="molecule type" value="Genomic_DNA"/>
</dbReference>
<dbReference type="Pfam" id="PF25372">
    <property type="entry name" value="DUF7885"/>
    <property type="match status" value="1"/>
</dbReference>
<name>A0ABU6QFG3_9FABA</name>
<gene>
    <name evidence="2" type="ORF">PIB30_041305</name>
</gene>
<evidence type="ECO:0000259" key="1">
    <source>
        <dbReference type="Pfam" id="PF25372"/>
    </source>
</evidence>
<evidence type="ECO:0000313" key="2">
    <source>
        <dbReference type="EMBL" id="MED6110261.1"/>
    </source>
</evidence>